<evidence type="ECO:0000256" key="2">
    <source>
        <dbReference type="ARBA" id="ARBA00022747"/>
    </source>
</evidence>
<evidence type="ECO:0000313" key="6">
    <source>
        <dbReference type="Proteomes" id="UP000521868"/>
    </source>
</evidence>
<dbReference type="EMBL" id="VTOX01000009">
    <property type="protein sequence ID" value="NKE68097.1"/>
    <property type="molecule type" value="Genomic_DNA"/>
</dbReference>
<protein>
    <submittedName>
        <fullName evidence="5">Restriction endonuclease subunit S</fullName>
    </submittedName>
</protein>
<comment type="similarity">
    <text evidence="1">Belongs to the type-I restriction system S methylase family.</text>
</comment>
<dbReference type="Gene3D" id="3.90.220.20">
    <property type="entry name" value="DNA methylase specificity domains"/>
    <property type="match status" value="2"/>
</dbReference>
<dbReference type="PANTHER" id="PTHR43140:SF1">
    <property type="entry name" value="TYPE I RESTRICTION ENZYME ECOKI SPECIFICITY SUBUNIT"/>
    <property type="match status" value="1"/>
</dbReference>
<feature type="domain" description="Type I restriction modification DNA specificity" evidence="4">
    <location>
        <begin position="450"/>
        <end position="558"/>
    </location>
</feature>
<dbReference type="GO" id="GO:0009307">
    <property type="term" value="P:DNA restriction-modification system"/>
    <property type="evidence" value="ECO:0007669"/>
    <property type="project" value="UniProtKB-KW"/>
</dbReference>
<keyword evidence="6" id="KW-1185">Reference proteome</keyword>
<accession>A0A7X6DJ22</accession>
<keyword evidence="2" id="KW-0680">Restriction system</keyword>
<dbReference type="InterPro" id="IPR051212">
    <property type="entry name" value="Type-I_RE_S_subunit"/>
</dbReference>
<dbReference type="PANTHER" id="PTHR43140">
    <property type="entry name" value="TYPE-1 RESTRICTION ENZYME ECOKI SPECIFICITY PROTEIN"/>
    <property type="match status" value="1"/>
</dbReference>
<keyword evidence="5" id="KW-0378">Hydrolase</keyword>
<dbReference type="CDD" id="cd17256">
    <property type="entry name" value="RMtype1_S_EcoJA65PI-TRD1-CR1_like"/>
    <property type="match status" value="1"/>
</dbReference>
<feature type="domain" description="Type I restriction modification DNA specificity" evidence="4">
    <location>
        <begin position="101"/>
        <end position="277"/>
    </location>
</feature>
<name>A0A7X6DJ22_9BURK</name>
<proteinExistence type="inferred from homology"/>
<dbReference type="RefSeq" id="WP_168109230.1">
    <property type="nucleotide sequence ID" value="NZ_VTOX01000009.1"/>
</dbReference>
<dbReference type="InterPro" id="IPR044946">
    <property type="entry name" value="Restrct_endonuc_typeI_TRD_sf"/>
</dbReference>
<dbReference type="AlphaFoldDB" id="A0A7X6DJ22"/>
<organism evidence="5 6">
    <name type="scientific">Ramlibacter lithotrophicus</name>
    <dbReference type="NCBI Taxonomy" id="2606681"/>
    <lineage>
        <taxon>Bacteria</taxon>
        <taxon>Pseudomonadati</taxon>
        <taxon>Pseudomonadota</taxon>
        <taxon>Betaproteobacteria</taxon>
        <taxon>Burkholderiales</taxon>
        <taxon>Comamonadaceae</taxon>
        <taxon>Ramlibacter</taxon>
    </lineage>
</organism>
<dbReference type="Proteomes" id="UP000521868">
    <property type="component" value="Unassembled WGS sequence"/>
</dbReference>
<evidence type="ECO:0000313" key="5">
    <source>
        <dbReference type="EMBL" id="NKE68097.1"/>
    </source>
</evidence>
<keyword evidence="5" id="KW-0540">Nuclease</keyword>
<dbReference type="SUPFAM" id="SSF116734">
    <property type="entry name" value="DNA methylase specificity domain"/>
    <property type="match status" value="2"/>
</dbReference>
<keyword evidence="3" id="KW-0238">DNA-binding</keyword>
<dbReference type="InterPro" id="IPR000055">
    <property type="entry name" value="Restrct_endonuc_typeI_TRD"/>
</dbReference>
<gene>
    <name evidence="5" type="ORF">RAMLITH_19925</name>
</gene>
<evidence type="ECO:0000256" key="1">
    <source>
        <dbReference type="ARBA" id="ARBA00010923"/>
    </source>
</evidence>
<dbReference type="Pfam" id="PF01420">
    <property type="entry name" value="Methylase_S"/>
    <property type="match status" value="2"/>
</dbReference>
<dbReference type="GO" id="GO:0004519">
    <property type="term" value="F:endonuclease activity"/>
    <property type="evidence" value="ECO:0007669"/>
    <property type="project" value="UniProtKB-KW"/>
</dbReference>
<evidence type="ECO:0000256" key="3">
    <source>
        <dbReference type="ARBA" id="ARBA00023125"/>
    </source>
</evidence>
<evidence type="ECO:0000259" key="4">
    <source>
        <dbReference type="Pfam" id="PF01420"/>
    </source>
</evidence>
<keyword evidence="5" id="KW-0255">Endonuclease</keyword>
<reference evidence="5 6" key="1">
    <citation type="journal article" date="2020" name="Nature">
        <title>Bacterial chemolithoautotrophy via manganese oxidation.</title>
        <authorList>
            <person name="Yu H."/>
            <person name="Leadbetter J.R."/>
        </authorList>
    </citation>
    <scope>NUCLEOTIDE SEQUENCE [LARGE SCALE GENOMIC DNA]</scope>
    <source>
        <strain evidence="5 6">RBP-1</strain>
    </source>
</reference>
<sequence length="580" mass="63496">MSAVLKAQEPSARYLAALRPGLVEHFDLVASAPGGVARMRELILTLAVRGKLVPQYPEDEPASALLAQVRAEKMQLVAASKIKQTKPLEEITAPEIPFNLPSGWIWVRLGTLLQKIGSGSTPLGGKEVYVSSGIKFLRSQNVWNDGLRLDGVAFITPKIHAQMAGTVVRANDLLFNITGASIGRCAVVPAHFDEANVSQHVTILRPLMKALNPFLHKVMISRRVQQSVMDVQVGVSREGLSVAKLSRFLIPLPPLAEQSRIVTRVKDLMHLCDVLEAKGRLEDAQHAQLLDTLLGTLIDSASAEELAANWQRVAAHFDLLLDRPEAVDVLEQRVLELAVRGLLVPQDPNEEPASVLLARIRAADAQLPSKARARREKKFPDPGDTALPFEAPAGWAWSRFVEVAEVDSDLVAPAAFKAEWQVAPDCIEKRTGRLLHRRTVAAAKVTSPNHRFHPGQILYSKIRPSLSKATLVDFAGLCSADMYPINAKINSEFLLVCMLSQTFLEQVSVAENRVKMPKLNQEALASFIVPLPPLAEQHRIVARVNQLRRLCADLRKKLAIAQATQVRLADALVESAAPAG</sequence>
<comment type="caution">
    <text evidence="5">The sequence shown here is derived from an EMBL/GenBank/DDBJ whole genome shotgun (WGS) entry which is preliminary data.</text>
</comment>
<dbReference type="GO" id="GO:0003677">
    <property type="term" value="F:DNA binding"/>
    <property type="evidence" value="ECO:0007669"/>
    <property type="project" value="UniProtKB-KW"/>
</dbReference>